<dbReference type="SUPFAM" id="SSF103491">
    <property type="entry name" value="Preprotein translocase SecY subunit"/>
    <property type="match status" value="1"/>
</dbReference>
<dbReference type="RefSeq" id="WP_073076290.1">
    <property type="nucleotide sequence ID" value="NZ_FQXV01000002.1"/>
</dbReference>
<dbReference type="GO" id="GO:0006605">
    <property type="term" value="P:protein targeting"/>
    <property type="evidence" value="ECO:0007669"/>
    <property type="project" value="UniProtKB-UniRule"/>
</dbReference>
<keyword evidence="6 10" id="KW-1133">Transmembrane helix</keyword>
<evidence type="ECO:0000256" key="10">
    <source>
        <dbReference type="HAMAP-Rule" id="MF_01465"/>
    </source>
</evidence>
<organism evidence="14 15">
    <name type="scientific">Sporobacter termitidis DSM 10068</name>
    <dbReference type="NCBI Taxonomy" id="1123282"/>
    <lineage>
        <taxon>Bacteria</taxon>
        <taxon>Bacillati</taxon>
        <taxon>Bacillota</taxon>
        <taxon>Clostridia</taxon>
        <taxon>Eubacteriales</taxon>
        <taxon>Oscillospiraceae</taxon>
        <taxon>Sporobacter</taxon>
    </lineage>
</organism>
<feature type="transmembrane region" description="Helical" evidence="10">
    <location>
        <begin position="175"/>
        <end position="194"/>
    </location>
</feature>
<feature type="transmembrane region" description="Helical" evidence="10">
    <location>
        <begin position="147"/>
        <end position="168"/>
    </location>
</feature>
<evidence type="ECO:0000256" key="2">
    <source>
        <dbReference type="ARBA" id="ARBA00005751"/>
    </source>
</evidence>
<dbReference type="GO" id="GO:0005886">
    <property type="term" value="C:plasma membrane"/>
    <property type="evidence" value="ECO:0007669"/>
    <property type="project" value="UniProtKB-SubCell"/>
</dbReference>
<evidence type="ECO:0000256" key="7">
    <source>
        <dbReference type="ARBA" id="ARBA00023010"/>
    </source>
</evidence>
<comment type="similarity">
    <text evidence="2 10 13">Belongs to the SecY/SEC61-alpha family.</text>
</comment>
<keyword evidence="5 10" id="KW-0653">Protein transport</keyword>
<keyword evidence="4 10" id="KW-0812">Transmembrane</keyword>
<dbReference type="Gene3D" id="1.10.3370.10">
    <property type="entry name" value="SecY subunit domain"/>
    <property type="match status" value="1"/>
</dbReference>
<dbReference type="GO" id="GO:0065002">
    <property type="term" value="P:intracellular protein transmembrane transport"/>
    <property type="evidence" value="ECO:0007669"/>
    <property type="project" value="UniProtKB-UniRule"/>
</dbReference>
<name>A0A1M5V964_9FIRM</name>
<evidence type="ECO:0000256" key="8">
    <source>
        <dbReference type="ARBA" id="ARBA00023136"/>
    </source>
</evidence>
<dbReference type="PROSITE" id="PS00756">
    <property type="entry name" value="SECY_2"/>
    <property type="match status" value="1"/>
</dbReference>
<keyword evidence="3 10" id="KW-0813">Transport</keyword>
<evidence type="ECO:0000256" key="9">
    <source>
        <dbReference type="ARBA" id="ARBA00039733"/>
    </source>
</evidence>
<evidence type="ECO:0000256" key="3">
    <source>
        <dbReference type="ARBA" id="ARBA00022448"/>
    </source>
</evidence>
<comment type="subunit">
    <text evidence="10">Component of the Sec protein translocase complex. Heterotrimer consisting of SecY, SecE and SecG subunits. The heterotrimers can form oligomers, although 1 heterotrimer is thought to be able to translocate proteins. Interacts with the ribosome. Interacts with SecDF, and other proteins may be involved. Interacts with SecA.</text>
</comment>
<dbReference type="PROSITE" id="PS00755">
    <property type="entry name" value="SECY_1"/>
    <property type="match status" value="1"/>
</dbReference>
<feature type="transmembrane region" description="Helical" evidence="10">
    <location>
        <begin position="77"/>
        <end position="97"/>
    </location>
</feature>
<feature type="transmembrane region" description="Helical" evidence="10">
    <location>
        <begin position="304"/>
        <end position="322"/>
    </location>
</feature>
<dbReference type="InterPro" id="IPR030659">
    <property type="entry name" value="SecY_CS"/>
</dbReference>
<comment type="subcellular location">
    <subcellularLocation>
        <location evidence="10">Cell membrane</location>
        <topology evidence="10">Multi-pass membrane protein</topology>
    </subcellularLocation>
    <subcellularLocation>
        <location evidence="1 12">Membrane</location>
        <topology evidence="1 12">Multi-pass membrane protein</topology>
    </subcellularLocation>
</comment>
<keyword evidence="7 10" id="KW-0811">Translocation</keyword>
<feature type="transmembrane region" description="Helical" evidence="10">
    <location>
        <begin position="391"/>
        <end position="411"/>
    </location>
</feature>
<feature type="transmembrane region" description="Helical" evidence="10">
    <location>
        <begin position="214"/>
        <end position="232"/>
    </location>
</feature>
<dbReference type="InterPro" id="IPR023201">
    <property type="entry name" value="SecY_dom_sf"/>
</dbReference>
<evidence type="ECO:0000313" key="14">
    <source>
        <dbReference type="EMBL" id="SHH71799.1"/>
    </source>
</evidence>
<dbReference type="InterPro" id="IPR026593">
    <property type="entry name" value="SecY"/>
</dbReference>
<feature type="transmembrane region" description="Helical" evidence="10">
    <location>
        <begin position="118"/>
        <end position="135"/>
    </location>
</feature>
<reference evidence="14 15" key="1">
    <citation type="submission" date="2016-11" db="EMBL/GenBank/DDBJ databases">
        <authorList>
            <person name="Jaros S."/>
            <person name="Januszkiewicz K."/>
            <person name="Wedrychowicz H."/>
        </authorList>
    </citation>
    <scope>NUCLEOTIDE SEQUENCE [LARGE SCALE GENOMIC DNA]</scope>
    <source>
        <strain evidence="14 15">DSM 10068</strain>
    </source>
</reference>
<comment type="function">
    <text evidence="10 11">The central subunit of the protein translocation channel SecYEG. Consists of two halves formed by TMs 1-5 and 6-10. These two domains form a lateral gate at the front which open onto the bilayer between TMs 2 and 7, and are clamped together by SecE at the back. The channel is closed by both a pore ring composed of hydrophobic SecY resides and a short helix (helix 2A) on the extracellular side of the membrane which forms a plug. The plug probably moves laterally to allow the channel to open. The ring and the pore may move independently.</text>
</comment>
<dbReference type="HAMAP" id="MF_01465">
    <property type="entry name" value="SecY"/>
    <property type="match status" value="1"/>
</dbReference>
<dbReference type="PIRSF" id="PIRSF004557">
    <property type="entry name" value="SecY"/>
    <property type="match status" value="1"/>
</dbReference>
<gene>
    <name evidence="10" type="primary">secY</name>
    <name evidence="14" type="ORF">SAMN02745823_00715</name>
</gene>
<proteinExistence type="inferred from homology"/>
<evidence type="ECO:0000256" key="12">
    <source>
        <dbReference type="RuleBase" id="RU003484"/>
    </source>
</evidence>
<dbReference type="Pfam" id="PF00344">
    <property type="entry name" value="SecY"/>
    <property type="match status" value="1"/>
</dbReference>
<comment type="caution">
    <text evidence="10">Lacks conserved residue(s) required for the propagation of feature annotation.</text>
</comment>
<evidence type="ECO:0000256" key="13">
    <source>
        <dbReference type="RuleBase" id="RU004349"/>
    </source>
</evidence>
<dbReference type="OrthoDB" id="9809248at2"/>
<feature type="transmembrane region" description="Helical" evidence="10">
    <location>
        <begin position="268"/>
        <end position="292"/>
    </location>
</feature>
<evidence type="ECO:0000256" key="1">
    <source>
        <dbReference type="ARBA" id="ARBA00004141"/>
    </source>
</evidence>
<sequence length="428" mass="47364">MLQTIRNAWKIDDIRRKLIFMLFILLLYRLGNAVPVPYVDLGKLSTYFDSLQNTVLGLYNVMSGSAFSRATIFALSIQPYINASIIIQLLTIAIPALERLQKEGGEEGKKKLEKITRYSTLLIGLIQGFGYYILIKNNGMLAPDGVGIWPAIVIIASFTAGSCLLMWMGEQITEFGIGNGISIILFVSICSRFPNNLVQAVTKVQQDPSSLLLHILLLLGVLLIIVLIVIVTQSERRIPVQYAKRVVGRKMYGGQSTHLPMKVNMSGVLPIVFAQSIASLPATIAAFVPAWSNGWFIKAFNTNTWTYAVIYFLLIVFFAYFYSTIQFNPIEVANNLKKNGGFIPGFRAGKPTSEFIQKVLTKITLFGALYLSVIAIAPIIISLFSETARNQGISLGGTSVIIVVGVALDTMKQIEAQMLMRHYKGFLE</sequence>
<evidence type="ECO:0000256" key="4">
    <source>
        <dbReference type="ARBA" id="ARBA00022692"/>
    </source>
</evidence>
<accession>A0A1M5V964</accession>
<keyword evidence="15" id="KW-1185">Reference proteome</keyword>
<dbReference type="NCBIfam" id="TIGR00967">
    <property type="entry name" value="3a0501s007"/>
    <property type="match status" value="1"/>
</dbReference>
<dbReference type="GO" id="GO:0043952">
    <property type="term" value="P:protein transport by the Sec complex"/>
    <property type="evidence" value="ECO:0007669"/>
    <property type="project" value="UniProtKB-UniRule"/>
</dbReference>
<feature type="transmembrane region" description="Helical" evidence="10">
    <location>
        <begin position="363"/>
        <end position="385"/>
    </location>
</feature>
<dbReference type="EMBL" id="FQXV01000002">
    <property type="protein sequence ID" value="SHH71799.1"/>
    <property type="molecule type" value="Genomic_DNA"/>
</dbReference>
<protein>
    <recommendedName>
        <fullName evidence="9 10">Protein translocase subunit SecY</fullName>
    </recommendedName>
</protein>
<evidence type="ECO:0000256" key="6">
    <source>
        <dbReference type="ARBA" id="ARBA00022989"/>
    </source>
</evidence>
<dbReference type="Proteomes" id="UP000183995">
    <property type="component" value="Unassembled WGS sequence"/>
</dbReference>
<keyword evidence="10" id="KW-1003">Cell membrane</keyword>
<dbReference type="InterPro" id="IPR002208">
    <property type="entry name" value="SecY/SEC61-alpha"/>
</dbReference>
<evidence type="ECO:0000313" key="15">
    <source>
        <dbReference type="Proteomes" id="UP000183995"/>
    </source>
</evidence>
<evidence type="ECO:0000256" key="11">
    <source>
        <dbReference type="RuleBase" id="RU000537"/>
    </source>
</evidence>
<dbReference type="PANTHER" id="PTHR10906">
    <property type="entry name" value="SECY/SEC61-ALPHA FAMILY MEMBER"/>
    <property type="match status" value="1"/>
</dbReference>
<dbReference type="AlphaFoldDB" id="A0A1M5V964"/>
<keyword evidence="8 10" id="KW-0472">Membrane</keyword>
<evidence type="ECO:0000256" key="5">
    <source>
        <dbReference type="ARBA" id="ARBA00022927"/>
    </source>
</evidence>
<dbReference type="STRING" id="1123282.SAMN02745823_00715"/>
<dbReference type="PRINTS" id="PR00303">
    <property type="entry name" value="SECYTRNLCASE"/>
</dbReference>
<dbReference type="FunFam" id="1.10.3370.10:FF:000001">
    <property type="entry name" value="Preprotein translocase subunit SecY"/>
    <property type="match status" value="1"/>
</dbReference>